<organism evidence="2 3">
    <name type="scientific">Ophiocordyceps sinensis</name>
    <dbReference type="NCBI Taxonomy" id="72228"/>
    <lineage>
        <taxon>Eukaryota</taxon>
        <taxon>Fungi</taxon>
        <taxon>Dikarya</taxon>
        <taxon>Ascomycota</taxon>
        <taxon>Pezizomycotina</taxon>
        <taxon>Sordariomycetes</taxon>
        <taxon>Hypocreomycetidae</taxon>
        <taxon>Hypocreales</taxon>
        <taxon>Ophiocordycipitaceae</taxon>
        <taxon>Ophiocordyceps</taxon>
    </lineage>
</organism>
<feature type="compositionally biased region" description="Polar residues" evidence="1">
    <location>
        <begin position="247"/>
        <end position="263"/>
    </location>
</feature>
<gene>
    <name evidence="2" type="ORF">G6O67_000702</name>
</gene>
<dbReference type="Proteomes" id="UP000557566">
    <property type="component" value="Unassembled WGS sequence"/>
</dbReference>
<evidence type="ECO:0000256" key="1">
    <source>
        <dbReference type="SAM" id="MobiDB-lite"/>
    </source>
</evidence>
<protein>
    <submittedName>
        <fullName evidence="2">Uncharacterized protein</fullName>
    </submittedName>
</protein>
<evidence type="ECO:0000313" key="3">
    <source>
        <dbReference type="Proteomes" id="UP000557566"/>
    </source>
</evidence>
<dbReference type="EMBL" id="JAAVMX010000001">
    <property type="protein sequence ID" value="KAF4513429.1"/>
    <property type="molecule type" value="Genomic_DNA"/>
</dbReference>
<evidence type="ECO:0000313" key="2">
    <source>
        <dbReference type="EMBL" id="KAF4513429.1"/>
    </source>
</evidence>
<comment type="caution">
    <text evidence="2">The sequence shown here is derived from an EMBL/GenBank/DDBJ whole genome shotgun (WGS) entry which is preliminary data.</text>
</comment>
<sequence length="315" mass="34315">MPRACLPNVNNLKPVLDFLWQVLDVLSVLSRQKDRLDACPKGPNQLLLDTPDGSHSAAEGYLALPHVLATMVGYFVHWQNRANSQRDGWGQVTVMAMVGGTGLPEKREIRAMAWPMPLLGPSLGMAPDGQWTWMLRFFMISVAGSGASPSSNACALTHDRATSTLSLSTSPSLPVSCTLPLPGMSATSMKRMLPLPPELYATRPVTIPGRLVFSAISSSNFSMPKMFSTSSTVSFGRYSPRRPPSLASANSTALARQTDPSSRSRLRTPDSRVYDSMILDTTSWLKATWSSASPLTRICFGIRCCIAMWRFSSVV</sequence>
<reference evidence="2 3" key="1">
    <citation type="journal article" date="2020" name="Genome Biol. Evol.">
        <title>A new high-quality draft genome assembly of the Chinese cordyceps Ophiocordyceps sinensis.</title>
        <authorList>
            <person name="Shu R."/>
            <person name="Zhang J."/>
            <person name="Meng Q."/>
            <person name="Zhang H."/>
            <person name="Zhou G."/>
            <person name="Li M."/>
            <person name="Wu P."/>
            <person name="Zhao Y."/>
            <person name="Chen C."/>
            <person name="Qin Q."/>
        </authorList>
    </citation>
    <scope>NUCLEOTIDE SEQUENCE [LARGE SCALE GENOMIC DNA]</scope>
    <source>
        <strain evidence="2 3">IOZ07</strain>
    </source>
</reference>
<proteinExistence type="predicted"/>
<keyword evidence="3" id="KW-1185">Reference proteome</keyword>
<name>A0A8H4PZJ6_9HYPO</name>
<accession>A0A8H4PZJ6</accession>
<feature type="region of interest" description="Disordered" evidence="1">
    <location>
        <begin position="233"/>
        <end position="268"/>
    </location>
</feature>
<dbReference type="OrthoDB" id="10670792at2759"/>
<dbReference type="AlphaFoldDB" id="A0A8H4PZJ6"/>